<dbReference type="InterPro" id="IPR000644">
    <property type="entry name" value="CBS_dom"/>
</dbReference>
<organism evidence="5 6">
    <name type="scientific">Quercus lobata</name>
    <name type="common">Valley oak</name>
    <dbReference type="NCBI Taxonomy" id="97700"/>
    <lineage>
        <taxon>Eukaryota</taxon>
        <taxon>Viridiplantae</taxon>
        <taxon>Streptophyta</taxon>
        <taxon>Embryophyta</taxon>
        <taxon>Tracheophyta</taxon>
        <taxon>Spermatophyta</taxon>
        <taxon>Magnoliopsida</taxon>
        <taxon>eudicotyledons</taxon>
        <taxon>Gunneridae</taxon>
        <taxon>Pentapetalae</taxon>
        <taxon>rosids</taxon>
        <taxon>fabids</taxon>
        <taxon>Fagales</taxon>
        <taxon>Fagaceae</taxon>
        <taxon>Quercus</taxon>
    </lineage>
</organism>
<dbReference type="InterPro" id="IPR016169">
    <property type="entry name" value="FAD-bd_PCMH_sub2"/>
</dbReference>
<dbReference type="InParanoid" id="A0A7N2M8V7"/>
<dbReference type="InterPro" id="IPR046342">
    <property type="entry name" value="CBS_dom_sf"/>
</dbReference>
<dbReference type="Pfam" id="PF00571">
    <property type="entry name" value="CBS"/>
    <property type="match status" value="1"/>
</dbReference>
<protein>
    <recommendedName>
        <fullName evidence="4">CBS domain-containing protein</fullName>
    </recommendedName>
</protein>
<dbReference type="InterPro" id="IPR005170">
    <property type="entry name" value="Transptr-assoc_dom"/>
</dbReference>
<dbReference type="InterPro" id="IPR036318">
    <property type="entry name" value="FAD-bd_PCMH-like_sf"/>
</dbReference>
<reference evidence="5" key="2">
    <citation type="submission" date="2021-01" db="UniProtKB">
        <authorList>
            <consortium name="EnsemblPlants"/>
        </authorList>
    </citation>
    <scope>IDENTIFICATION</scope>
</reference>
<evidence type="ECO:0000256" key="2">
    <source>
        <dbReference type="ARBA" id="ARBA00023122"/>
    </source>
</evidence>
<dbReference type="Pfam" id="PF03471">
    <property type="entry name" value="CorC_HlyC"/>
    <property type="match status" value="1"/>
</dbReference>
<proteinExistence type="predicted"/>
<dbReference type="EMBL" id="LRBV02000008">
    <property type="status" value="NOT_ANNOTATED_CDS"/>
    <property type="molecule type" value="Genomic_DNA"/>
</dbReference>
<sequence length="180" mass="20997">MSVWNLLREFQIRKVHMAVVLNEYGETAGIVTLEDVVEEIVGEIFDENDSNEEIQKKTGYIVMRAEGVFDVDADTSIDQLSEDLNVRMPEGHQYETVSGFICEAFGYIPRTGESIKVVLEKANQEENHKSKSDRQDQKEKDHIFKLEVQLSNFMQIVVWRNHYTKLFLDYLSEKYIKLLQ</sequence>
<accession>A0A7N2M8V7</accession>
<evidence type="ECO:0000256" key="1">
    <source>
        <dbReference type="ARBA" id="ARBA00022737"/>
    </source>
</evidence>
<dbReference type="Proteomes" id="UP000594261">
    <property type="component" value="Chromosome 8"/>
</dbReference>
<dbReference type="Gene3D" id="3.30.465.10">
    <property type="match status" value="1"/>
</dbReference>
<dbReference type="PANTHER" id="PTHR22777:SF17">
    <property type="entry name" value="UPF0053 PROTEIN SLL0260"/>
    <property type="match status" value="1"/>
</dbReference>
<feature type="domain" description="CBS" evidence="4">
    <location>
        <begin position="1"/>
        <end position="47"/>
    </location>
</feature>
<keyword evidence="6" id="KW-1185">Reference proteome</keyword>
<dbReference type="Gramene" id="QL08p006267:mrna">
    <property type="protein sequence ID" value="QL08p006267:mrna"/>
    <property type="gene ID" value="QL08p006267"/>
</dbReference>
<evidence type="ECO:0000313" key="5">
    <source>
        <dbReference type="EnsemblPlants" id="QL08p006267:mrna"/>
    </source>
</evidence>
<evidence type="ECO:0000256" key="3">
    <source>
        <dbReference type="PROSITE-ProRule" id="PRU00703"/>
    </source>
</evidence>
<dbReference type="SUPFAM" id="SSF54631">
    <property type="entry name" value="CBS-domain pair"/>
    <property type="match status" value="1"/>
</dbReference>
<dbReference type="SUPFAM" id="SSF56176">
    <property type="entry name" value="FAD-binding/transporter-associated domain-like"/>
    <property type="match status" value="1"/>
</dbReference>
<dbReference type="GO" id="GO:0050660">
    <property type="term" value="F:flavin adenine dinucleotide binding"/>
    <property type="evidence" value="ECO:0007669"/>
    <property type="project" value="InterPro"/>
</dbReference>
<dbReference type="Gene3D" id="3.90.1280.20">
    <property type="match status" value="1"/>
</dbReference>
<dbReference type="EnsemblPlants" id="QL08p006267:mrna">
    <property type="protein sequence ID" value="QL08p006267:mrna"/>
    <property type="gene ID" value="QL08p006267"/>
</dbReference>
<dbReference type="AlphaFoldDB" id="A0A7N2M8V7"/>
<name>A0A7N2M8V7_QUELO</name>
<keyword evidence="1" id="KW-0677">Repeat</keyword>
<evidence type="ECO:0000259" key="4">
    <source>
        <dbReference type="PROSITE" id="PS51371"/>
    </source>
</evidence>
<dbReference type="PROSITE" id="PS51371">
    <property type="entry name" value="CBS"/>
    <property type="match status" value="1"/>
</dbReference>
<reference evidence="5 6" key="1">
    <citation type="journal article" date="2016" name="G3 (Bethesda)">
        <title>First Draft Assembly and Annotation of the Genome of a California Endemic Oak Quercus lobata Nee (Fagaceae).</title>
        <authorList>
            <person name="Sork V.L."/>
            <person name="Fitz-Gibbon S.T."/>
            <person name="Puiu D."/>
            <person name="Crepeau M."/>
            <person name="Gugger P.F."/>
            <person name="Sherman R."/>
            <person name="Stevens K."/>
            <person name="Langley C.H."/>
            <person name="Pellegrini M."/>
            <person name="Salzberg S.L."/>
        </authorList>
    </citation>
    <scope>NUCLEOTIDE SEQUENCE [LARGE SCALE GENOMIC DNA]</scope>
    <source>
        <strain evidence="5 6">cv. SW786</strain>
    </source>
</reference>
<dbReference type="PANTHER" id="PTHR22777">
    <property type="entry name" value="HEMOLYSIN-RELATED"/>
    <property type="match status" value="1"/>
</dbReference>
<dbReference type="SMART" id="SM01091">
    <property type="entry name" value="CorC_HlyC"/>
    <property type="match status" value="1"/>
</dbReference>
<keyword evidence="2 3" id="KW-0129">CBS domain</keyword>
<evidence type="ECO:0000313" key="6">
    <source>
        <dbReference type="Proteomes" id="UP000594261"/>
    </source>
</evidence>